<sequence>MGETPEGIASAEDPLEERFLLLKLAEAMPSERESIGCRNGSLF</sequence>
<evidence type="ECO:0000313" key="3">
    <source>
        <dbReference type="Proteomes" id="UP000199300"/>
    </source>
</evidence>
<dbReference type="RefSeq" id="WP_281245958.1">
    <property type="nucleotide sequence ID" value="NZ_FODJ01000008.1"/>
</dbReference>
<gene>
    <name evidence="1" type="ORF">SAMN04488134_1081</name>
    <name evidence="2" type="ORF">SAMN04488134_108169</name>
</gene>
<dbReference type="AlphaFoldDB" id="A0A1H8Q1F1"/>
<dbReference type="EMBL" id="FODJ01000008">
    <property type="protein sequence ID" value="SEO53680.1"/>
    <property type="molecule type" value="Genomic_DNA"/>
</dbReference>
<reference evidence="1 3" key="1">
    <citation type="submission" date="2016-10" db="EMBL/GenBank/DDBJ databases">
        <authorList>
            <person name="de Groot N.N."/>
        </authorList>
    </citation>
    <scope>NUCLEOTIDE SEQUENCE [LARGE SCALE GENOMIC DNA]</scope>
    <source>
        <strain evidence="1 3">CGMCC 1.10434</strain>
    </source>
</reference>
<keyword evidence="3" id="KW-1185">Reference proteome</keyword>
<dbReference type="STRING" id="872970.SAMN04488134_1081"/>
<accession>A0A1H8Q1F1</accession>
<organism evidence="1 3">
    <name type="scientific">Amphibacillus marinus</name>
    <dbReference type="NCBI Taxonomy" id="872970"/>
    <lineage>
        <taxon>Bacteria</taxon>
        <taxon>Bacillati</taxon>
        <taxon>Bacillota</taxon>
        <taxon>Bacilli</taxon>
        <taxon>Bacillales</taxon>
        <taxon>Bacillaceae</taxon>
        <taxon>Amphibacillus</taxon>
    </lineage>
</organism>
<proteinExistence type="predicted"/>
<protein>
    <submittedName>
        <fullName evidence="1">Uncharacterized protein</fullName>
    </submittedName>
</protein>
<dbReference type="EMBL" id="FODJ01000008">
    <property type="protein sequence ID" value="SEO47754.1"/>
    <property type="molecule type" value="Genomic_DNA"/>
</dbReference>
<evidence type="ECO:0000313" key="1">
    <source>
        <dbReference type="EMBL" id="SEO47754.1"/>
    </source>
</evidence>
<dbReference type="Proteomes" id="UP000199300">
    <property type="component" value="Unassembled WGS sequence"/>
</dbReference>
<evidence type="ECO:0000313" key="2">
    <source>
        <dbReference type="EMBL" id="SEO53680.1"/>
    </source>
</evidence>
<name>A0A1H8Q1F1_9BACI</name>